<dbReference type="GO" id="GO:0015658">
    <property type="term" value="F:branched-chain amino acid transmembrane transporter activity"/>
    <property type="evidence" value="ECO:0007669"/>
    <property type="project" value="InterPro"/>
</dbReference>
<dbReference type="EMBL" id="CP058214">
    <property type="protein sequence ID" value="QPC42464.1"/>
    <property type="molecule type" value="Genomic_DNA"/>
</dbReference>
<gene>
    <name evidence="7" type="ORF">HW532_06925</name>
</gene>
<reference evidence="7 8" key="1">
    <citation type="submission" date="2020-06" db="EMBL/GenBank/DDBJ databases">
        <title>Genome sequence of 2 isolates from Red Sea Mangroves.</title>
        <authorList>
            <person name="Sefrji F."/>
            <person name="Michoud G."/>
            <person name="Merlino G."/>
            <person name="Daffonchio D."/>
        </authorList>
    </citation>
    <scope>NUCLEOTIDE SEQUENCE [LARGE SCALE GENOMIC DNA]</scope>
    <source>
        <strain evidence="7 8">R1DC25</strain>
    </source>
</reference>
<evidence type="ECO:0000256" key="3">
    <source>
        <dbReference type="ARBA" id="ARBA00022692"/>
    </source>
</evidence>
<dbReference type="KEGG" id="kmn:HW532_06925"/>
<dbReference type="InterPro" id="IPR001851">
    <property type="entry name" value="ABC_transp_permease"/>
</dbReference>
<evidence type="ECO:0000256" key="4">
    <source>
        <dbReference type="ARBA" id="ARBA00022989"/>
    </source>
</evidence>
<feature type="transmembrane region" description="Helical" evidence="6">
    <location>
        <begin position="209"/>
        <end position="229"/>
    </location>
</feature>
<keyword evidence="8" id="KW-1185">Reference proteome</keyword>
<evidence type="ECO:0000256" key="2">
    <source>
        <dbReference type="ARBA" id="ARBA00022475"/>
    </source>
</evidence>
<dbReference type="InterPro" id="IPR043428">
    <property type="entry name" value="LivM-like"/>
</dbReference>
<accession>A0A7S8HBG4</accession>
<dbReference type="RefSeq" id="WP_213163696.1">
    <property type="nucleotide sequence ID" value="NZ_CP058214.1"/>
</dbReference>
<dbReference type="Pfam" id="PF02653">
    <property type="entry name" value="BPD_transp_2"/>
    <property type="match status" value="1"/>
</dbReference>
<dbReference type="GO" id="GO:0005886">
    <property type="term" value="C:plasma membrane"/>
    <property type="evidence" value="ECO:0007669"/>
    <property type="project" value="UniProtKB-SubCell"/>
</dbReference>
<evidence type="ECO:0000256" key="6">
    <source>
        <dbReference type="SAM" id="Phobius"/>
    </source>
</evidence>
<dbReference type="PANTHER" id="PTHR30482:SF17">
    <property type="entry name" value="ABC TRANSPORTER ATP-BINDING PROTEIN"/>
    <property type="match status" value="1"/>
</dbReference>
<name>A0A7S8HBG4_9HYPH</name>
<evidence type="ECO:0000256" key="5">
    <source>
        <dbReference type="ARBA" id="ARBA00023136"/>
    </source>
</evidence>
<evidence type="ECO:0000313" key="7">
    <source>
        <dbReference type="EMBL" id="QPC42464.1"/>
    </source>
</evidence>
<dbReference type="CDD" id="cd06581">
    <property type="entry name" value="TM_PBP1_LivM_like"/>
    <property type="match status" value="1"/>
</dbReference>
<feature type="transmembrane region" description="Helical" evidence="6">
    <location>
        <begin position="257"/>
        <end position="276"/>
    </location>
</feature>
<keyword evidence="4 6" id="KW-1133">Transmembrane helix</keyword>
<feature type="transmembrane region" description="Helical" evidence="6">
    <location>
        <begin position="112"/>
        <end position="129"/>
    </location>
</feature>
<dbReference type="PANTHER" id="PTHR30482">
    <property type="entry name" value="HIGH-AFFINITY BRANCHED-CHAIN AMINO ACID TRANSPORT SYSTEM PERMEASE"/>
    <property type="match status" value="1"/>
</dbReference>
<dbReference type="Proteomes" id="UP000593594">
    <property type="component" value="Chromosome"/>
</dbReference>
<feature type="transmembrane region" description="Helical" evidence="6">
    <location>
        <begin position="374"/>
        <end position="396"/>
    </location>
</feature>
<keyword evidence="2" id="KW-1003">Cell membrane</keyword>
<evidence type="ECO:0000256" key="1">
    <source>
        <dbReference type="ARBA" id="ARBA00004651"/>
    </source>
</evidence>
<feature type="transmembrane region" description="Helical" evidence="6">
    <location>
        <begin position="282"/>
        <end position="302"/>
    </location>
</feature>
<feature type="transmembrane region" description="Helical" evidence="6">
    <location>
        <begin position="87"/>
        <end position="105"/>
    </location>
</feature>
<feature type="transmembrane region" description="Helical" evidence="6">
    <location>
        <begin position="30"/>
        <end position="48"/>
    </location>
</feature>
<protein>
    <submittedName>
        <fullName evidence="7">Branched-chain amino acid ABC transporter permease</fullName>
    </submittedName>
</protein>
<feature type="transmembrane region" description="Helical" evidence="6">
    <location>
        <begin position="160"/>
        <end position="178"/>
    </location>
</feature>
<comment type="subcellular location">
    <subcellularLocation>
        <location evidence="1">Cell membrane</location>
        <topology evidence="1">Multi-pass membrane protein</topology>
    </subcellularLocation>
</comment>
<keyword evidence="3 6" id="KW-0812">Transmembrane</keyword>
<proteinExistence type="predicted"/>
<organism evidence="7 8">
    <name type="scientific">Kaustia mangrovi</name>
    <dbReference type="NCBI Taxonomy" id="2593653"/>
    <lineage>
        <taxon>Bacteria</taxon>
        <taxon>Pseudomonadati</taxon>
        <taxon>Pseudomonadota</taxon>
        <taxon>Alphaproteobacteria</taxon>
        <taxon>Hyphomicrobiales</taxon>
        <taxon>Parvibaculaceae</taxon>
        <taxon>Kaustia</taxon>
    </lineage>
</organism>
<keyword evidence="5 6" id="KW-0472">Membrane</keyword>
<sequence length="432" mass="46363">MLARIVTIAAILVVLVAVPPLLDIGWQNAMTNMLIASLFAVAFNLLIGQAGLLSFGHAAFFGVGAFATLHLMVVIEDGGLAFPTPLLPLAGAAGGFVIGAFAGYFATMRSGVYFALVTLAIAELFHSLAPHWDGLFGGEAGLSSMRMPWGGLIYGSPLEVYYLALGWTVLSVFLLWAYTRTPFGRLTLALRDNEQRVRFMGYNAHSTKVIIFAVSAMFSGVAGALLAISNETANYTLFSTHVSAQVVLHTFVGGSTVFFGPVIGASVFTLFAFFVSDVTRSWLLYQGLIFVLVMLYAPHGIGGLVDAHRRHWSQLRWSELAPAYGLAALSGLALSGATIFLVETFEVLFSPEYAAARRRADGAWPPFELFGLDWQAFGILTWAVPVLLAAAGLLLLPHARRALRQAWDGVLERTEADRAGSVSPELAGAAER</sequence>
<feature type="transmembrane region" description="Helical" evidence="6">
    <location>
        <begin position="55"/>
        <end position="75"/>
    </location>
</feature>
<dbReference type="AlphaFoldDB" id="A0A7S8HBG4"/>
<evidence type="ECO:0000313" key="8">
    <source>
        <dbReference type="Proteomes" id="UP000593594"/>
    </source>
</evidence>